<dbReference type="InterPro" id="IPR054187">
    <property type="entry name" value="DUF6892"/>
</dbReference>
<dbReference type="Proteomes" id="UP000481109">
    <property type="component" value="Unassembled WGS sequence"/>
</dbReference>
<gene>
    <name evidence="2" type="ORF">G6045_36205</name>
</gene>
<organism evidence="2 3">
    <name type="scientific">Streptomyces mesophilus</name>
    <dbReference type="NCBI Taxonomy" id="1775132"/>
    <lineage>
        <taxon>Bacteria</taxon>
        <taxon>Bacillati</taxon>
        <taxon>Actinomycetota</taxon>
        <taxon>Actinomycetes</taxon>
        <taxon>Kitasatosporales</taxon>
        <taxon>Streptomycetaceae</taxon>
        <taxon>Streptomyces</taxon>
    </lineage>
</organism>
<evidence type="ECO:0000259" key="1">
    <source>
        <dbReference type="Pfam" id="PF21832"/>
    </source>
</evidence>
<evidence type="ECO:0000313" key="3">
    <source>
        <dbReference type="Proteomes" id="UP000481109"/>
    </source>
</evidence>
<reference evidence="2 3" key="1">
    <citation type="submission" date="2020-02" db="EMBL/GenBank/DDBJ databases">
        <title>Whole-genome analyses of novel actinobacteria.</title>
        <authorList>
            <person name="Sahin N."/>
            <person name="Tokatli A."/>
        </authorList>
    </citation>
    <scope>NUCLEOTIDE SEQUENCE [LARGE SCALE GENOMIC DNA]</scope>
    <source>
        <strain evidence="2 3">YC504</strain>
    </source>
</reference>
<feature type="domain" description="DUF6892" evidence="1">
    <location>
        <begin position="1"/>
        <end position="142"/>
    </location>
</feature>
<keyword evidence="3" id="KW-1185">Reference proteome</keyword>
<protein>
    <recommendedName>
        <fullName evidence="1">DUF6892 domain-containing protein</fullName>
    </recommendedName>
</protein>
<dbReference type="Pfam" id="PF21832">
    <property type="entry name" value="DUF6892"/>
    <property type="match status" value="1"/>
</dbReference>
<accession>A0A6G4XU03</accession>
<sequence>MAEFQEFNFKLVVIDELMYGQRVLTPAYDLGSRMQEQGVSDPASHVLRNEIDLEVLDVSRRYFEALEIGDELLAGVEELCFDAGLDIYWHCAPAWGGEDELFDIHSLDDLALLPNLKRVTFVDDGTLRAPDKRERLAARGIETD</sequence>
<dbReference type="AlphaFoldDB" id="A0A6G4XU03"/>
<proteinExistence type="predicted"/>
<dbReference type="EMBL" id="JAAKZW010000278">
    <property type="protein sequence ID" value="NGO81066.1"/>
    <property type="molecule type" value="Genomic_DNA"/>
</dbReference>
<dbReference type="RefSeq" id="WP_165336470.1">
    <property type="nucleotide sequence ID" value="NZ_JAAKZW010000278.1"/>
</dbReference>
<name>A0A6G4XU03_9ACTN</name>
<evidence type="ECO:0000313" key="2">
    <source>
        <dbReference type="EMBL" id="NGO81066.1"/>
    </source>
</evidence>
<comment type="caution">
    <text evidence="2">The sequence shown here is derived from an EMBL/GenBank/DDBJ whole genome shotgun (WGS) entry which is preliminary data.</text>
</comment>